<feature type="repeat" description="WD" evidence="3">
    <location>
        <begin position="719"/>
        <end position="759"/>
    </location>
</feature>
<dbReference type="PROSITE" id="PS00678">
    <property type="entry name" value="WD_REPEATS_1"/>
    <property type="match status" value="1"/>
</dbReference>
<dbReference type="PANTHER" id="PTHR44129">
    <property type="entry name" value="WD REPEAT-CONTAINING PROTEIN POP1"/>
    <property type="match status" value="1"/>
</dbReference>
<dbReference type="AlphaFoldDB" id="A0A285K8V5"/>
<feature type="domain" description="Novel STAND NTPase 1" evidence="6">
    <location>
        <begin position="81"/>
        <end position="469"/>
    </location>
</feature>
<sequence>MRRPRSGDHRTGFGVFLLGTGMGLITNLVTGDPEHWPRVLRPVSENAPLIGGLLLAGVGAKAAFDLWRRGVRRPEWTGDNPYPGLLAYTERWAGVFFGRQTEIQELVSRVRQAHAPPARFVPVVGPSGSGKSSLVLAGLLPALRGGPDVRIVEPFTPGANALGELAAVLGADLKDEAGTVLAAARAGDPPPRPDTALAALATLRSGSRGLLLVVDQLEEAVTLCVEEDRHSFLALIEAMLVWDPRLRVVTTVRSDTVGAFQHGPGRDLFRRPLMVNVLGAREIREVVREPARLTATEFDEGLVDEIVRDAGGGDALPLLSYLLSDLYRGAARDRHITWREYRAGGGVSGAITRQAQAAVGELGGDTLDFCLDTLLRFVTVGPGGATTRQPVRSSSLSDRQRRVVQAFVDARLLVSDTVDDEVVYHIAHEALLRQWQPLGDHVVAHEENLRRLSELVPMARAWLRAARNPEYLIGGARLVDAMTWAGDGHGLPGELREFLDESQRNQAGELDRRADLVAREAFSVLPAEPEVALALALAACTELAPTRLAVCALEMTLAEGLVRARRYSCGVASLAFDRSGRLAVGCEDGSVERGEVPITAGLGDSVTAVAYGPHGDLAAASMDGTVITCDLDGRTTGKLQLEGWGIVRLAGAPDGRWFVGRADGSVRVADRDLREAPVIHAAGSPVYAIAAAADGSLVAGCGDGTVVVWDPAGREIGRRRGHDDAVFAVAAGPGGHIAAGGRDGSVVVWDAAGKTDLRAEHPGTAVTALAFAPDGRLACGFADGLVRVVRTAQPHILAGHDGPVSAAVFAADGLLATGSRDRTVRVWDLDGRSLGIVCTDGDGPGLTTERGPVLATAPDGRTMTRSGTTVVVLEPDNTRHVLPSTEAADITVAAFAPDGRFATGARDGSVRLWDENCSFLYAIPPSPGPVTSLAFTEQGCLTVGHPGMIRTWPHGTELDRLLTVAARQPRHSLTSAERRSAQLSWAEDGGTAS</sequence>
<dbReference type="InterPro" id="IPR001680">
    <property type="entry name" value="WD40_rpt"/>
</dbReference>
<dbReference type="InterPro" id="IPR049052">
    <property type="entry name" value="nSTAND1"/>
</dbReference>
<dbReference type="InterPro" id="IPR020472">
    <property type="entry name" value="WD40_PAC1"/>
</dbReference>
<evidence type="ECO:0000256" key="1">
    <source>
        <dbReference type="ARBA" id="ARBA00022574"/>
    </source>
</evidence>
<evidence type="ECO:0000256" key="4">
    <source>
        <dbReference type="SAM" id="MobiDB-lite"/>
    </source>
</evidence>
<feature type="repeat" description="WD" evidence="3">
    <location>
        <begin position="883"/>
        <end position="914"/>
    </location>
</feature>
<evidence type="ECO:0000256" key="5">
    <source>
        <dbReference type="SAM" id="Phobius"/>
    </source>
</evidence>
<feature type="repeat" description="WD" evidence="3">
    <location>
        <begin position="797"/>
        <end position="830"/>
    </location>
</feature>
<gene>
    <name evidence="7" type="ORF">SAMN05421748_133108</name>
</gene>
<keyword evidence="8" id="KW-1185">Reference proteome</keyword>
<dbReference type="InterPro" id="IPR027417">
    <property type="entry name" value="P-loop_NTPase"/>
</dbReference>
<dbReference type="Gene3D" id="2.130.10.10">
    <property type="entry name" value="YVTN repeat-like/Quinoprotein amine dehydrogenase"/>
    <property type="match status" value="3"/>
</dbReference>
<evidence type="ECO:0000313" key="7">
    <source>
        <dbReference type="EMBL" id="SNY68673.1"/>
    </source>
</evidence>
<dbReference type="InterPro" id="IPR019775">
    <property type="entry name" value="WD40_repeat_CS"/>
</dbReference>
<keyword evidence="5" id="KW-0812">Transmembrane</keyword>
<dbReference type="Proteomes" id="UP000219612">
    <property type="component" value="Unassembled WGS sequence"/>
</dbReference>
<feature type="transmembrane region" description="Helical" evidence="5">
    <location>
        <begin position="12"/>
        <end position="29"/>
    </location>
</feature>
<keyword evidence="2" id="KW-0677">Repeat</keyword>
<dbReference type="InterPro" id="IPR011047">
    <property type="entry name" value="Quinoprotein_ADH-like_sf"/>
</dbReference>
<dbReference type="InterPro" id="IPR050349">
    <property type="entry name" value="WD_LIS1/nudF_dynein_reg"/>
</dbReference>
<dbReference type="SUPFAM" id="SSF50998">
    <property type="entry name" value="Quinoprotein alcohol dehydrogenase-like"/>
    <property type="match status" value="1"/>
</dbReference>
<evidence type="ECO:0000259" key="6">
    <source>
        <dbReference type="Pfam" id="PF20703"/>
    </source>
</evidence>
<dbReference type="PROSITE" id="PS50082">
    <property type="entry name" value="WD_REPEATS_2"/>
    <property type="match status" value="3"/>
</dbReference>
<keyword evidence="5" id="KW-1133">Transmembrane helix</keyword>
<dbReference type="Pfam" id="PF20703">
    <property type="entry name" value="nSTAND1"/>
    <property type="match status" value="1"/>
</dbReference>
<organism evidence="7 8">
    <name type="scientific">Paractinoplanes atraurantiacus</name>
    <dbReference type="NCBI Taxonomy" id="1036182"/>
    <lineage>
        <taxon>Bacteria</taxon>
        <taxon>Bacillati</taxon>
        <taxon>Actinomycetota</taxon>
        <taxon>Actinomycetes</taxon>
        <taxon>Micromonosporales</taxon>
        <taxon>Micromonosporaceae</taxon>
        <taxon>Paractinoplanes</taxon>
    </lineage>
</organism>
<accession>A0A285K8V5</accession>
<dbReference type="SMART" id="SM00320">
    <property type="entry name" value="WD40"/>
    <property type="match status" value="8"/>
</dbReference>
<keyword evidence="1 3" id="KW-0853">WD repeat</keyword>
<keyword evidence="5" id="KW-0472">Membrane</keyword>
<reference evidence="8" key="1">
    <citation type="submission" date="2017-09" db="EMBL/GenBank/DDBJ databases">
        <authorList>
            <person name="Varghese N."/>
            <person name="Submissions S."/>
        </authorList>
    </citation>
    <scope>NUCLEOTIDE SEQUENCE [LARGE SCALE GENOMIC DNA]</scope>
    <source>
        <strain evidence="8">CGMCC 4.6857</strain>
    </source>
</reference>
<protein>
    <submittedName>
        <fullName evidence="7">WD40 repeat</fullName>
    </submittedName>
</protein>
<evidence type="ECO:0000256" key="2">
    <source>
        <dbReference type="ARBA" id="ARBA00022737"/>
    </source>
</evidence>
<dbReference type="SUPFAM" id="SSF52540">
    <property type="entry name" value="P-loop containing nucleoside triphosphate hydrolases"/>
    <property type="match status" value="1"/>
</dbReference>
<dbReference type="RefSeq" id="WP_143235364.1">
    <property type="nucleotide sequence ID" value="NZ_OBDY01000033.1"/>
</dbReference>
<feature type="region of interest" description="Disordered" evidence="4">
    <location>
        <begin position="970"/>
        <end position="993"/>
    </location>
</feature>
<dbReference type="Pfam" id="PF00400">
    <property type="entry name" value="WD40"/>
    <property type="match status" value="6"/>
</dbReference>
<name>A0A285K8V5_9ACTN</name>
<dbReference type="PRINTS" id="PR00320">
    <property type="entry name" value="GPROTEINBRPT"/>
</dbReference>
<dbReference type="InterPro" id="IPR015943">
    <property type="entry name" value="WD40/YVTN_repeat-like_dom_sf"/>
</dbReference>
<dbReference type="EMBL" id="OBDY01000033">
    <property type="protein sequence ID" value="SNY68673.1"/>
    <property type="molecule type" value="Genomic_DNA"/>
</dbReference>
<dbReference type="PROSITE" id="PS50294">
    <property type="entry name" value="WD_REPEATS_REGION"/>
    <property type="match status" value="2"/>
</dbReference>
<dbReference type="OrthoDB" id="134501at2"/>
<proteinExistence type="predicted"/>
<evidence type="ECO:0000256" key="3">
    <source>
        <dbReference type="PROSITE-ProRule" id="PRU00221"/>
    </source>
</evidence>
<evidence type="ECO:0000313" key="8">
    <source>
        <dbReference type="Proteomes" id="UP000219612"/>
    </source>
</evidence>